<evidence type="ECO:0000256" key="4">
    <source>
        <dbReference type="SAM" id="MobiDB-lite"/>
    </source>
</evidence>
<gene>
    <name evidence="6" type="ORF">NQ317_014427</name>
</gene>
<keyword evidence="3" id="KW-0175">Coiled coil</keyword>
<dbReference type="PANTHER" id="PTHR23189">
    <property type="entry name" value="RNA RECOGNITION MOTIF-CONTAINING"/>
    <property type="match status" value="1"/>
</dbReference>
<proteinExistence type="predicted"/>
<evidence type="ECO:0000259" key="5">
    <source>
        <dbReference type="PROSITE" id="PS50102"/>
    </source>
</evidence>
<organism evidence="6 7">
    <name type="scientific">Molorchus minor</name>
    <dbReference type="NCBI Taxonomy" id="1323400"/>
    <lineage>
        <taxon>Eukaryota</taxon>
        <taxon>Metazoa</taxon>
        <taxon>Ecdysozoa</taxon>
        <taxon>Arthropoda</taxon>
        <taxon>Hexapoda</taxon>
        <taxon>Insecta</taxon>
        <taxon>Pterygota</taxon>
        <taxon>Neoptera</taxon>
        <taxon>Endopterygota</taxon>
        <taxon>Coleoptera</taxon>
        <taxon>Polyphaga</taxon>
        <taxon>Cucujiformia</taxon>
        <taxon>Chrysomeloidea</taxon>
        <taxon>Cerambycidae</taxon>
        <taxon>Lamiinae</taxon>
        <taxon>Monochamini</taxon>
        <taxon>Molorchus</taxon>
    </lineage>
</organism>
<feature type="domain" description="RRM" evidence="5">
    <location>
        <begin position="59"/>
        <end position="131"/>
    </location>
</feature>
<keyword evidence="1 2" id="KW-0694">RNA-binding</keyword>
<feature type="domain" description="RRM" evidence="5">
    <location>
        <begin position="132"/>
        <end position="235"/>
    </location>
</feature>
<evidence type="ECO:0000256" key="2">
    <source>
        <dbReference type="PROSITE-ProRule" id="PRU00176"/>
    </source>
</evidence>
<protein>
    <recommendedName>
        <fullName evidence="5">RRM domain-containing protein</fullName>
    </recommendedName>
</protein>
<keyword evidence="7" id="KW-1185">Reference proteome</keyword>
<evidence type="ECO:0000313" key="7">
    <source>
        <dbReference type="Proteomes" id="UP001162164"/>
    </source>
</evidence>
<dbReference type="InterPro" id="IPR000504">
    <property type="entry name" value="RRM_dom"/>
</dbReference>
<reference evidence="6" key="1">
    <citation type="journal article" date="2023" name="Insect Mol. Biol.">
        <title>Genome sequencing provides insights into the evolution of gene families encoding plant cell wall-degrading enzymes in longhorned beetles.</title>
        <authorList>
            <person name="Shin N.R."/>
            <person name="Okamura Y."/>
            <person name="Kirsch R."/>
            <person name="Pauchet Y."/>
        </authorList>
    </citation>
    <scope>NUCLEOTIDE SEQUENCE</scope>
    <source>
        <strain evidence="6">MMC_N1</strain>
    </source>
</reference>
<sequence>MEACSSTTPSNQKPRLKRKSDGRILRTEFEIMNERLRNIHPPLIDIKPITYGGKFLGRYRLYIGNISNNVTKEDLENTFKAFGEVNDVYIQPNKNFGFIRMDYFHNAIKAKHQLHGTALKDRKIYITFSPQASITVKHLSPSVSNELLHVAFSVFGEVEFCYIVVDKRGKPTGEGVVDFVKKSSAMAAKKYCSEHLYFVTASLKTCNSRRLRASCRYGWHAGRNSKFVRLTVFTKSVNRVPLCVAGLLQYEYAQHYRELWDSYNMKLNMLKADQESAERELEVDLMRAKYDHETERLKDMIRQREVEKERYCKKLEEEVRQSSRGGESQLMDNPTNMEFKPPDNLFLQASQLSNMLDSEEREIQEQQWRMSDYRSEYEMSEYSDSFYDHNRSRRKVPEVIVHCQKRQRSSK</sequence>
<dbReference type="Proteomes" id="UP001162164">
    <property type="component" value="Unassembled WGS sequence"/>
</dbReference>
<dbReference type="PROSITE" id="PS50102">
    <property type="entry name" value="RRM"/>
    <property type="match status" value="2"/>
</dbReference>
<dbReference type="SMART" id="SM00360">
    <property type="entry name" value="RRM"/>
    <property type="match status" value="2"/>
</dbReference>
<dbReference type="Pfam" id="PF00076">
    <property type="entry name" value="RRM_1"/>
    <property type="match status" value="2"/>
</dbReference>
<feature type="coiled-coil region" evidence="3">
    <location>
        <begin position="349"/>
        <end position="376"/>
    </location>
</feature>
<accession>A0ABQ9K642</accession>
<evidence type="ECO:0000256" key="3">
    <source>
        <dbReference type="SAM" id="Coils"/>
    </source>
</evidence>
<dbReference type="Gene3D" id="3.30.70.330">
    <property type="match status" value="2"/>
</dbReference>
<evidence type="ECO:0000313" key="6">
    <source>
        <dbReference type="EMBL" id="KAJ8985774.1"/>
    </source>
</evidence>
<dbReference type="EMBL" id="JAPWTJ010000009">
    <property type="protein sequence ID" value="KAJ8985774.1"/>
    <property type="molecule type" value="Genomic_DNA"/>
</dbReference>
<feature type="compositionally biased region" description="Polar residues" evidence="4">
    <location>
        <begin position="1"/>
        <end position="13"/>
    </location>
</feature>
<feature type="region of interest" description="Disordered" evidence="4">
    <location>
        <begin position="1"/>
        <end position="20"/>
    </location>
</feature>
<dbReference type="SUPFAM" id="SSF54928">
    <property type="entry name" value="RNA-binding domain, RBD"/>
    <property type="match status" value="1"/>
</dbReference>
<comment type="caution">
    <text evidence="6">The sequence shown here is derived from an EMBL/GenBank/DDBJ whole genome shotgun (WGS) entry which is preliminary data.</text>
</comment>
<dbReference type="Gene3D" id="6.10.250.1170">
    <property type="match status" value="1"/>
</dbReference>
<dbReference type="InterPro" id="IPR035979">
    <property type="entry name" value="RBD_domain_sf"/>
</dbReference>
<dbReference type="InterPro" id="IPR012677">
    <property type="entry name" value="Nucleotide-bd_a/b_plait_sf"/>
</dbReference>
<evidence type="ECO:0000256" key="1">
    <source>
        <dbReference type="ARBA" id="ARBA00022884"/>
    </source>
</evidence>
<name>A0ABQ9K642_9CUCU</name>